<name>A0A915JXN5_ROMCU</name>
<proteinExistence type="predicted"/>
<keyword evidence="2" id="KW-1185">Reference proteome</keyword>
<organism evidence="2 3">
    <name type="scientific">Romanomermis culicivorax</name>
    <name type="common">Nematode worm</name>
    <dbReference type="NCBI Taxonomy" id="13658"/>
    <lineage>
        <taxon>Eukaryota</taxon>
        <taxon>Metazoa</taxon>
        <taxon>Ecdysozoa</taxon>
        <taxon>Nematoda</taxon>
        <taxon>Enoplea</taxon>
        <taxon>Dorylaimia</taxon>
        <taxon>Mermithida</taxon>
        <taxon>Mermithoidea</taxon>
        <taxon>Mermithidae</taxon>
        <taxon>Romanomermis</taxon>
    </lineage>
</organism>
<feature type="region of interest" description="Disordered" evidence="1">
    <location>
        <begin position="1"/>
        <end position="23"/>
    </location>
</feature>
<reference evidence="3" key="1">
    <citation type="submission" date="2022-11" db="UniProtKB">
        <authorList>
            <consortium name="WormBaseParasite"/>
        </authorList>
    </citation>
    <scope>IDENTIFICATION</scope>
</reference>
<evidence type="ECO:0000313" key="2">
    <source>
        <dbReference type="Proteomes" id="UP000887565"/>
    </source>
</evidence>
<dbReference type="Proteomes" id="UP000887565">
    <property type="component" value="Unplaced"/>
</dbReference>
<dbReference type="AlphaFoldDB" id="A0A915JXN5"/>
<evidence type="ECO:0000256" key="1">
    <source>
        <dbReference type="SAM" id="MobiDB-lite"/>
    </source>
</evidence>
<evidence type="ECO:0000313" key="3">
    <source>
        <dbReference type="WBParaSite" id="nRc.2.0.1.t31097-RA"/>
    </source>
</evidence>
<accession>A0A915JXN5</accession>
<dbReference type="WBParaSite" id="nRc.2.0.1.t31097-RA">
    <property type="protein sequence ID" value="nRc.2.0.1.t31097-RA"/>
    <property type="gene ID" value="nRc.2.0.1.g31097"/>
</dbReference>
<protein>
    <submittedName>
        <fullName evidence="3">Uncharacterized protein</fullName>
    </submittedName>
</protein>
<sequence length="239" mass="25954">MANAIGDPAAEQDPKETQTTPGAHKIIFMKRPNDFVKNTYAIYLNQQFQAPWEQHIHYNALPAPYVTTPTDSSRASSQSSKLQLALPALPLPTAVSTPALERRAINQSTSAANMVIPSKEKASAAPIVSPGIPPVAGTGCLNKYFDRNAQKHDFTVNDLVLLTNTSKANKIQPNFIGPFLITDASRPAENVVTIDSLDAPGPPQTVSMTRLKPFVLRPAKDAFEFEEGGPHLPHTSHRQ</sequence>